<sequence length="590" mass="63964">MAQSKIRKALGAMKDKTSIGLAKVVSGSTTVVELEVAVVKATKHDEYPAEEKHVREILSLTSYSRANVAVCVALLSRRLGKTRSWAVALKTLILVHRLLADGDPAFEQEVFFATRRGTRMLNMADFRDGCSKSGNWDFSSFVRTYARYLDERLEYKMHGRRRREGGGAAVVAGRRAAGDEETDDGEEGAATPARSTPVRDMVTDRLFAKAHHLQELLDRFLAGRPTGTAKTNRIVAMALYPMVKESFQIYSDLTEIVAAFVDRFMDLPVRQCLRVFDLFSRLSKQFEDLDTLYTWSRTAGIARASDYPEIDHITPNKLAVMDEFIRDRSAIAEAGAPAKEELPASAAAVDVNEVHALPPLPQADEEEKKETGVEEGSEEAADGKELVVAEAQVKEEEEEEVVNFLNLRSDEQSTEQNSDSLALALFSGEAEGPSAAAQPWEAFKETADWEKALVESASNLAGQKPNMAGGLDMLLLDGMYSHGAVAAAAAGTGGSAGSASSLALAAPAMLALPAPPGAGAVTSSSDPFAASAEIPPPAWVQMSEMEKKQHLLVEEQRMWQQYARDGMQGKFPAAGGGGVGYPMIGYRQRL</sequence>
<dbReference type="SMART" id="SM00273">
    <property type="entry name" value="ENTH"/>
    <property type="match status" value="1"/>
</dbReference>
<evidence type="ECO:0000256" key="8">
    <source>
        <dbReference type="ARBA" id="ARBA00023329"/>
    </source>
</evidence>
<evidence type="ECO:0000256" key="3">
    <source>
        <dbReference type="ARBA" id="ARBA00004600"/>
    </source>
</evidence>
<evidence type="ECO:0000256" key="6">
    <source>
        <dbReference type="ARBA" id="ARBA00023136"/>
    </source>
</evidence>
<keyword evidence="4" id="KW-0254">Endocytosis</keyword>
<feature type="region of interest" description="Disordered" evidence="9">
    <location>
        <begin position="357"/>
        <end position="381"/>
    </location>
</feature>
<reference evidence="11" key="1">
    <citation type="submission" date="2016-04" db="EMBL/GenBank/DDBJ databases">
        <title>The entire NDH complex genes in chloroplastic and nuclear genomes are deleted in Dendrobium and Phalaenopsis but existed in Apostasia.</title>
        <authorList>
            <person name="Lin C.-S."/>
            <person name="Chen J.J."/>
            <person name="Chiu C.-C."/>
            <person name="Hsiao H.C."/>
            <person name="Jin X.-H."/>
            <person name="Huang Y.-T."/>
            <person name="Kui L."/>
            <person name="Yang C.-J."/>
            <person name="Depamphilis C.W."/>
            <person name="Leebens-Mack J."/>
            <person name="Wong G.K.-S."/>
            <person name="Hu J.-M."/>
            <person name="Chang W.-J."/>
            <person name="Yang L.-H."/>
            <person name="Wang W."/>
            <person name="Shih M.-C."/>
        </authorList>
    </citation>
    <scope>NUCLEOTIDE SEQUENCE</scope>
</reference>
<keyword evidence="6" id="KW-0472">Membrane</keyword>
<dbReference type="AlphaFoldDB" id="A0A1S6YFW4"/>
<dbReference type="GO" id="GO:0032050">
    <property type="term" value="F:clathrin heavy chain binding"/>
    <property type="evidence" value="ECO:0007669"/>
    <property type="project" value="TreeGrafter"/>
</dbReference>
<dbReference type="InterPro" id="IPR011417">
    <property type="entry name" value="ANTH_dom"/>
</dbReference>
<feature type="region of interest" description="Disordered" evidence="9">
    <location>
        <begin position="166"/>
        <end position="195"/>
    </location>
</feature>
<dbReference type="GO" id="GO:0072583">
    <property type="term" value="P:clathrin-dependent endocytosis"/>
    <property type="evidence" value="ECO:0007669"/>
    <property type="project" value="InterPro"/>
</dbReference>
<dbReference type="GO" id="GO:0030136">
    <property type="term" value="C:clathrin-coated vesicle"/>
    <property type="evidence" value="ECO:0007669"/>
    <property type="project" value="UniProtKB-SubCell"/>
</dbReference>
<dbReference type="GO" id="GO:0005905">
    <property type="term" value="C:clathrin-coated pit"/>
    <property type="evidence" value="ECO:0007669"/>
    <property type="project" value="UniProtKB-SubCell"/>
</dbReference>
<dbReference type="PANTHER" id="PTHR22951">
    <property type="entry name" value="CLATHRIN ASSEMBLY PROTEIN"/>
    <property type="match status" value="1"/>
</dbReference>
<dbReference type="GO" id="GO:0005794">
    <property type="term" value="C:Golgi apparatus"/>
    <property type="evidence" value="ECO:0007669"/>
    <property type="project" value="UniProtKB-SubCell"/>
</dbReference>
<dbReference type="Gene3D" id="1.20.58.150">
    <property type="entry name" value="ANTH domain"/>
    <property type="match status" value="1"/>
</dbReference>
<organism evidence="11">
    <name type="scientific">Apostasia odorata</name>
    <dbReference type="NCBI Taxonomy" id="280455"/>
    <lineage>
        <taxon>Eukaryota</taxon>
        <taxon>Viridiplantae</taxon>
        <taxon>Streptophyta</taxon>
        <taxon>Embryophyta</taxon>
        <taxon>Tracheophyta</taxon>
        <taxon>Spermatophyta</taxon>
        <taxon>Magnoliopsida</taxon>
        <taxon>Liliopsida</taxon>
        <taxon>Asparagales</taxon>
        <taxon>Orchidaceae</taxon>
        <taxon>Apostasioideae</taxon>
        <taxon>Apostasia</taxon>
    </lineage>
</organism>
<dbReference type="InterPro" id="IPR014712">
    <property type="entry name" value="ANTH_dom_sf"/>
</dbReference>
<dbReference type="InterPro" id="IPR008942">
    <property type="entry name" value="ENTH_VHS"/>
</dbReference>
<evidence type="ECO:0000256" key="7">
    <source>
        <dbReference type="ARBA" id="ARBA00023176"/>
    </source>
</evidence>
<dbReference type="InterPro" id="IPR048050">
    <property type="entry name" value="ANTH_N_plant"/>
</dbReference>
<evidence type="ECO:0000259" key="10">
    <source>
        <dbReference type="PROSITE" id="PS50942"/>
    </source>
</evidence>
<evidence type="ECO:0000256" key="1">
    <source>
        <dbReference type="ARBA" id="ARBA00004132"/>
    </source>
</evidence>
<dbReference type="GO" id="GO:0005545">
    <property type="term" value="F:1-phosphatidylinositol binding"/>
    <property type="evidence" value="ECO:0007669"/>
    <property type="project" value="InterPro"/>
</dbReference>
<evidence type="ECO:0000256" key="9">
    <source>
        <dbReference type="SAM" id="MobiDB-lite"/>
    </source>
</evidence>
<dbReference type="FunFam" id="1.20.58.150:FF:000005">
    <property type="entry name" value="putative clathrin assembly protein At2g25430"/>
    <property type="match status" value="1"/>
</dbReference>
<evidence type="ECO:0000256" key="4">
    <source>
        <dbReference type="ARBA" id="ARBA00022583"/>
    </source>
</evidence>
<keyword evidence="7" id="KW-0168">Coated pit</keyword>
<dbReference type="SUPFAM" id="SSF89009">
    <property type="entry name" value="GAT-like domain"/>
    <property type="match status" value="1"/>
</dbReference>
<proteinExistence type="evidence at transcript level"/>
<dbReference type="GO" id="GO:0005546">
    <property type="term" value="F:phosphatidylinositol-4,5-bisphosphate binding"/>
    <property type="evidence" value="ECO:0007669"/>
    <property type="project" value="TreeGrafter"/>
</dbReference>
<dbReference type="GO" id="GO:0006900">
    <property type="term" value="P:vesicle budding from membrane"/>
    <property type="evidence" value="ECO:0007669"/>
    <property type="project" value="TreeGrafter"/>
</dbReference>
<dbReference type="PROSITE" id="PS50942">
    <property type="entry name" value="ENTH"/>
    <property type="match status" value="1"/>
</dbReference>
<dbReference type="Gene3D" id="1.25.40.90">
    <property type="match status" value="1"/>
</dbReference>
<dbReference type="GO" id="GO:0000149">
    <property type="term" value="F:SNARE binding"/>
    <property type="evidence" value="ECO:0007669"/>
    <property type="project" value="TreeGrafter"/>
</dbReference>
<dbReference type="EMBL" id="KX156888">
    <property type="protein sequence ID" value="AQX44158.1"/>
    <property type="molecule type" value="mRNA"/>
</dbReference>
<dbReference type="Pfam" id="PF07651">
    <property type="entry name" value="ANTH"/>
    <property type="match status" value="1"/>
</dbReference>
<dbReference type="SUPFAM" id="SSF48464">
    <property type="entry name" value="ENTH/VHS domain"/>
    <property type="match status" value="1"/>
</dbReference>
<keyword evidence="8" id="KW-0968">Cytoplasmic vesicle</keyword>
<keyword evidence="5" id="KW-0333">Golgi apparatus</keyword>
<dbReference type="GO" id="GO:0048268">
    <property type="term" value="P:clathrin coat assembly"/>
    <property type="evidence" value="ECO:0007669"/>
    <property type="project" value="InterPro"/>
</dbReference>
<dbReference type="CDD" id="cd16987">
    <property type="entry name" value="ANTH_N_AP180_plant"/>
    <property type="match status" value="1"/>
</dbReference>
<feature type="domain" description="ENTH" evidence="10">
    <location>
        <begin position="26"/>
        <end position="163"/>
    </location>
</feature>
<name>A0A1S6YFW4_9ASPA</name>
<protein>
    <recommendedName>
        <fullName evidence="10">ENTH domain-containing protein</fullName>
    </recommendedName>
</protein>
<evidence type="ECO:0000256" key="5">
    <source>
        <dbReference type="ARBA" id="ARBA00023034"/>
    </source>
</evidence>
<dbReference type="InterPro" id="IPR045192">
    <property type="entry name" value="AP180-like"/>
</dbReference>
<evidence type="ECO:0000313" key="11">
    <source>
        <dbReference type="EMBL" id="AQX44158.1"/>
    </source>
</evidence>
<dbReference type="InterPro" id="IPR013809">
    <property type="entry name" value="ENTH"/>
</dbReference>
<comment type="subcellular location">
    <subcellularLocation>
        <location evidence="1">Cytoplasmic vesicle</location>
        <location evidence="1">Clathrin-coated vesicle</location>
    </subcellularLocation>
    <subcellularLocation>
        <location evidence="2">Golgi apparatus</location>
    </subcellularLocation>
    <subcellularLocation>
        <location evidence="3">Membrane</location>
        <location evidence="3">Clathrin-coated pit</location>
    </subcellularLocation>
</comment>
<dbReference type="PANTHER" id="PTHR22951:SF12">
    <property type="entry name" value="OS05G0426100 PROTEIN"/>
    <property type="match status" value="1"/>
</dbReference>
<evidence type="ECO:0000256" key="2">
    <source>
        <dbReference type="ARBA" id="ARBA00004555"/>
    </source>
</evidence>
<dbReference type="FunFam" id="1.25.40.90:FF:000019">
    <property type="entry name" value="Clathrin coat assembly protein"/>
    <property type="match status" value="1"/>
</dbReference>
<accession>A0A1S6YFW4</accession>